<dbReference type="Gene3D" id="3.30.160.20">
    <property type="match status" value="1"/>
</dbReference>
<dbReference type="GO" id="GO:0006412">
    <property type="term" value="P:translation"/>
    <property type="evidence" value="ECO:0007669"/>
    <property type="project" value="InterPro"/>
</dbReference>
<evidence type="ECO:0000256" key="3">
    <source>
        <dbReference type="ARBA" id="ARBA00022884"/>
    </source>
</evidence>
<dbReference type="InterPro" id="IPR005324">
    <property type="entry name" value="Ribosomal_uS5_C"/>
</dbReference>
<dbReference type="PANTHER" id="PTHR13718:SF4">
    <property type="entry name" value="40S RIBOSOMAL PROTEIN S2"/>
    <property type="match status" value="1"/>
</dbReference>
<proteinExistence type="inferred from homology"/>
<protein>
    <recommendedName>
        <fullName evidence="6">Small ribosomal subunit protein uS5</fullName>
    </recommendedName>
</protein>
<comment type="similarity">
    <text evidence="1">Belongs to the universal ribosomal protein uS5 family.</text>
</comment>
<gene>
    <name evidence="8" type="ORF">LCGC14_0647590</name>
</gene>
<dbReference type="PANTHER" id="PTHR13718">
    <property type="entry name" value="RIBOSOMAL S SUBUNIT"/>
    <property type="match status" value="1"/>
</dbReference>
<dbReference type="InterPro" id="IPR047866">
    <property type="entry name" value="Ribosomal_uS5_arc"/>
</dbReference>
<sequence length="204" mass="22234">MSRLRNINEEWVPKTKLGELVKSGLITLDKIYQNNLVVKEKEIINILLPQLKESVVTIKMVQQMTASGQRSKFKAVVLIGTEGFIGTASEKSREVGPAIRKAIDKAKLSVVPVLRGCGSKECGCGGIHSIPFKVKGKCGSVRIQLIPAPAGVGLACADKVKDVLRLCGIEDIWSKTFGDTRTSENLVKATFDALKNAHKFNFNI</sequence>
<dbReference type="InterPro" id="IPR013810">
    <property type="entry name" value="Ribosomal_uS5_N"/>
</dbReference>
<dbReference type="GO" id="GO:0003735">
    <property type="term" value="F:structural constituent of ribosome"/>
    <property type="evidence" value="ECO:0007669"/>
    <property type="project" value="InterPro"/>
</dbReference>
<dbReference type="Pfam" id="PF03719">
    <property type="entry name" value="Ribosomal_S5_C"/>
    <property type="match status" value="1"/>
</dbReference>
<evidence type="ECO:0000256" key="2">
    <source>
        <dbReference type="ARBA" id="ARBA00022730"/>
    </source>
</evidence>
<evidence type="ECO:0000256" key="6">
    <source>
        <dbReference type="ARBA" id="ARBA00035255"/>
    </source>
</evidence>
<dbReference type="NCBIfam" id="TIGR01020">
    <property type="entry name" value="uS5_euk_arch"/>
    <property type="match status" value="1"/>
</dbReference>
<dbReference type="InterPro" id="IPR014721">
    <property type="entry name" value="Ribsml_uS5_D2-typ_fold_subgr"/>
</dbReference>
<feature type="domain" description="S5 DRBM" evidence="7">
    <location>
        <begin position="51"/>
        <end position="113"/>
    </location>
</feature>
<organism evidence="8">
    <name type="scientific">marine sediment metagenome</name>
    <dbReference type="NCBI Taxonomy" id="412755"/>
    <lineage>
        <taxon>unclassified sequences</taxon>
        <taxon>metagenomes</taxon>
        <taxon>ecological metagenomes</taxon>
    </lineage>
</organism>
<keyword evidence="3" id="KW-0694">RNA-binding</keyword>
<dbReference type="Pfam" id="PF00333">
    <property type="entry name" value="Ribosomal_S5"/>
    <property type="match status" value="1"/>
</dbReference>
<dbReference type="GO" id="GO:0019843">
    <property type="term" value="F:rRNA binding"/>
    <property type="evidence" value="ECO:0007669"/>
    <property type="project" value="UniProtKB-KW"/>
</dbReference>
<dbReference type="Gene3D" id="3.30.230.10">
    <property type="match status" value="1"/>
</dbReference>
<dbReference type="PROSITE" id="PS50881">
    <property type="entry name" value="S5_DSRBD"/>
    <property type="match status" value="1"/>
</dbReference>
<dbReference type="NCBIfam" id="NF003125">
    <property type="entry name" value="PRK04044.1"/>
    <property type="match status" value="1"/>
</dbReference>
<evidence type="ECO:0000256" key="5">
    <source>
        <dbReference type="ARBA" id="ARBA00023274"/>
    </source>
</evidence>
<dbReference type="InterPro" id="IPR005711">
    <property type="entry name" value="Ribosomal_uS5_euk/arc"/>
</dbReference>
<dbReference type="AlphaFoldDB" id="A0A0F9QX89"/>
<dbReference type="InterPro" id="IPR020568">
    <property type="entry name" value="Ribosomal_Su5_D2-typ_SF"/>
</dbReference>
<evidence type="ECO:0000256" key="4">
    <source>
        <dbReference type="ARBA" id="ARBA00022980"/>
    </source>
</evidence>
<evidence type="ECO:0000256" key="1">
    <source>
        <dbReference type="ARBA" id="ARBA00008945"/>
    </source>
</evidence>
<keyword evidence="2" id="KW-0699">rRNA-binding</keyword>
<dbReference type="EMBL" id="LAZR01001194">
    <property type="protein sequence ID" value="KKN48945.1"/>
    <property type="molecule type" value="Genomic_DNA"/>
</dbReference>
<dbReference type="InterPro" id="IPR000851">
    <property type="entry name" value="Ribosomal_uS5"/>
</dbReference>
<dbReference type="GO" id="GO:0022627">
    <property type="term" value="C:cytosolic small ribosomal subunit"/>
    <property type="evidence" value="ECO:0007669"/>
    <property type="project" value="TreeGrafter"/>
</dbReference>
<evidence type="ECO:0000259" key="7">
    <source>
        <dbReference type="PROSITE" id="PS50881"/>
    </source>
</evidence>
<comment type="caution">
    <text evidence="8">The sequence shown here is derived from an EMBL/GenBank/DDBJ whole genome shotgun (WGS) entry which is preliminary data.</text>
</comment>
<name>A0A0F9QX89_9ZZZZ</name>
<reference evidence="8" key="1">
    <citation type="journal article" date="2015" name="Nature">
        <title>Complex archaea that bridge the gap between prokaryotes and eukaryotes.</title>
        <authorList>
            <person name="Spang A."/>
            <person name="Saw J.H."/>
            <person name="Jorgensen S.L."/>
            <person name="Zaremba-Niedzwiedzka K."/>
            <person name="Martijn J."/>
            <person name="Lind A.E."/>
            <person name="van Eijk R."/>
            <person name="Schleper C."/>
            <person name="Guy L."/>
            <person name="Ettema T.J."/>
        </authorList>
    </citation>
    <scope>NUCLEOTIDE SEQUENCE</scope>
</reference>
<keyword evidence="5" id="KW-0687">Ribonucleoprotein</keyword>
<dbReference type="FunFam" id="3.30.230.10:FF:000004">
    <property type="entry name" value="40S ribosomal protein S2"/>
    <property type="match status" value="1"/>
</dbReference>
<evidence type="ECO:0000313" key="8">
    <source>
        <dbReference type="EMBL" id="KKN48945.1"/>
    </source>
</evidence>
<dbReference type="SUPFAM" id="SSF54768">
    <property type="entry name" value="dsRNA-binding domain-like"/>
    <property type="match status" value="1"/>
</dbReference>
<keyword evidence="4" id="KW-0689">Ribosomal protein</keyword>
<accession>A0A0F9QX89</accession>
<dbReference type="SUPFAM" id="SSF54211">
    <property type="entry name" value="Ribosomal protein S5 domain 2-like"/>
    <property type="match status" value="1"/>
</dbReference>